<evidence type="ECO:0000313" key="1">
    <source>
        <dbReference type="EMBL" id="KAJ7991847.1"/>
    </source>
</evidence>
<protein>
    <submittedName>
        <fullName evidence="1">Uncharacterized protein</fullName>
    </submittedName>
</protein>
<sequence length="91" mass="10238">MFNLMQANRFPANVTPDGRSTFGQIQTPDQWSLTQRYTERLEVIRETVYPGYIAARLSDWVSHTDLCDSVVLSASGRVSGGFWTCSELTGF</sequence>
<reference evidence="1" key="1">
    <citation type="submission" date="2021-05" db="EMBL/GenBank/DDBJ databases">
        <authorList>
            <person name="Pan Q."/>
            <person name="Jouanno E."/>
            <person name="Zahm M."/>
            <person name="Klopp C."/>
            <person name="Cabau C."/>
            <person name="Louis A."/>
            <person name="Berthelot C."/>
            <person name="Parey E."/>
            <person name="Roest Crollius H."/>
            <person name="Montfort J."/>
            <person name="Robinson-Rechavi M."/>
            <person name="Bouchez O."/>
            <person name="Lampietro C."/>
            <person name="Lopez Roques C."/>
            <person name="Donnadieu C."/>
            <person name="Postlethwait J."/>
            <person name="Bobe J."/>
            <person name="Dillon D."/>
            <person name="Chandos A."/>
            <person name="von Hippel F."/>
            <person name="Guiguen Y."/>
        </authorList>
    </citation>
    <scope>NUCLEOTIDE SEQUENCE</scope>
    <source>
        <strain evidence="1">YG-Jan2019</strain>
    </source>
</reference>
<dbReference type="Proteomes" id="UP001157502">
    <property type="component" value="Chromosome 26"/>
</dbReference>
<keyword evidence="2" id="KW-1185">Reference proteome</keyword>
<name>A0ACC2FKM1_DALPE</name>
<proteinExistence type="predicted"/>
<organism evidence="1 2">
    <name type="scientific">Dallia pectoralis</name>
    <name type="common">Alaska blackfish</name>
    <dbReference type="NCBI Taxonomy" id="75939"/>
    <lineage>
        <taxon>Eukaryota</taxon>
        <taxon>Metazoa</taxon>
        <taxon>Chordata</taxon>
        <taxon>Craniata</taxon>
        <taxon>Vertebrata</taxon>
        <taxon>Euteleostomi</taxon>
        <taxon>Actinopterygii</taxon>
        <taxon>Neopterygii</taxon>
        <taxon>Teleostei</taxon>
        <taxon>Protacanthopterygii</taxon>
        <taxon>Esociformes</taxon>
        <taxon>Umbridae</taxon>
        <taxon>Dallia</taxon>
    </lineage>
</organism>
<comment type="caution">
    <text evidence="1">The sequence shown here is derived from an EMBL/GenBank/DDBJ whole genome shotgun (WGS) entry which is preliminary data.</text>
</comment>
<accession>A0ACC2FKM1</accession>
<gene>
    <name evidence="1" type="ORF">DPEC_G00288110</name>
</gene>
<evidence type="ECO:0000313" key="2">
    <source>
        <dbReference type="Proteomes" id="UP001157502"/>
    </source>
</evidence>
<dbReference type="EMBL" id="CM055753">
    <property type="protein sequence ID" value="KAJ7991847.1"/>
    <property type="molecule type" value="Genomic_DNA"/>
</dbReference>